<name>A0A4Z1F8B6_9HELO</name>
<sequence length="412" mass="46054">MSNFPPSFGRGNIFSGGPRKNSLAEEIMNTTMEGARNTLDSSKSSGDTSDISFEYLLTHREDTHYYCDTETSEEEYSTMTTDTEIEAPPPPSRVLLPSEQPLIPFVPARLKKGERAMITTDIQALLNAAGVQPNPKYEGEITAEVLNDLLTPAEENCALHITNIHPKAEMADLFSTIHHGKVYSVAWNAPNEEWNHAAARLCFCVREAAERYLADSETGDGIKILGQRIKAEWNRNRKCPVPEDESHQSRVVQLRGPRSFGFSAQDLLDFFGKDMKLFIISRKEWDHKTDQKVVELAFCGIKAQSRMAFRCFKQKVAAQGLGDQFDIRFATDPCDPTAVQGRDMFMPRPRTRQVTPPPPPPLRTLDSIRTSSWRAGISCGPNRSGNTNSAQRAGPKYEKGAGPNAKCWRRSE</sequence>
<keyword evidence="3" id="KW-1185">Reference proteome</keyword>
<protein>
    <recommendedName>
        <fullName evidence="4">RRM domain-containing protein</fullName>
    </recommendedName>
</protein>
<feature type="compositionally biased region" description="Polar residues" evidence="1">
    <location>
        <begin position="381"/>
        <end position="391"/>
    </location>
</feature>
<proteinExistence type="predicted"/>
<evidence type="ECO:0000256" key="1">
    <source>
        <dbReference type="SAM" id="MobiDB-lite"/>
    </source>
</evidence>
<evidence type="ECO:0008006" key="4">
    <source>
        <dbReference type="Google" id="ProtNLM"/>
    </source>
</evidence>
<comment type="caution">
    <text evidence="2">The sequence shown here is derived from an EMBL/GenBank/DDBJ whole genome shotgun (WGS) entry which is preliminary data.</text>
</comment>
<reference evidence="2 3" key="1">
    <citation type="submission" date="2017-12" db="EMBL/GenBank/DDBJ databases">
        <title>Comparative genomics of Botrytis spp.</title>
        <authorList>
            <person name="Valero-Jimenez C.A."/>
            <person name="Tapia P."/>
            <person name="Veloso J."/>
            <person name="Silva-Moreno E."/>
            <person name="Staats M."/>
            <person name="Valdes J.H."/>
            <person name="Van Kan J.A.L."/>
        </authorList>
    </citation>
    <scope>NUCLEOTIDE SEQUENCE [LARGE SCALE GENOMIC DNA]</scope>
    <source>
        <strain evidence="2 3">Bp0003</strain>
    </source>
</reference>
<dbReference type="Proteomes" id="UP000297910">
    <property type="component" value="Unassembled WGS sequence"/>
</dbReference>
<accession>A0A4Z1F8B6</accession>
<feature type="region of interest" description="Disordered" evidence="1">
    <location>
        <begin position="374"/>
        <end position="412"/>
    </location>
</feature>
<evidence type="ECO:0000313" key="3">
    <source>
        <dbReference type="Proteomes" id="UP000297910"/>
    </source>
</evidence>
<organism evidence="2 3">
    <name type="scientific">Botrytis paeoniae</name>
    <dbReference type="NCBI Taxonomy" id="278948"/>
    <lineage>
        <taxon>Eukaryota</taxon>
        <taxon>Fungi</taxon>
        <taxon>Dikarya</taxon>
        <taxon>Ascomycota</taxon>
        <taxon>Pezizomycotina</taxon>
        <taxon>Leotiomycetes</taxon>
        <taxon>Helotiales</taxon>
        <taxon>Sclerotiniaceae</taxon>
        <taxon>Botrytis</taxon>
    </lineage>
</organism>
<feature type="region of interest" description="Disordered" evidence="1">
    <location>
        <begin position="1"/>
        <end position="20"/>
    </location>
</feature>
<dbReference type="EMBL" id="PQXI01000263">
    <property type="protein sequence ID" value="TGO20805.1"/>
    <property type="molecule type" value="Genomic_DNA"/>
</dbReference>
<evidence type="ECO:0000313" key="2">
    <source>
        <dbReference type="EMBL" id="TGO20805.1"/>
    </source>
</evidence>
<gene>
    <name evidence="2" type="ORF">BPAE_0264g00070</name>
</gene>
<dbReference type="AlphaFoldDB" id="A0A4Z1F8B6"/>